<dbReference type="EMBL" id="CP061169">
    <property type="protein sequence ID" value="QPZ38908.1"/>
    <property type="molecule type" value="Genomic_DNA"/>
</dbReference>
<dbReference type="InterPro" id="IPR050109">
    <property type="entry name" value="HTH-type_TetR-like_transc_reg"/>
</dbReference>
<dbReference type="Proteomes" id="UP000662814">
    <property type="component" value="Chromosome"/>
</dbReference>
<evidence type="ECO:0000256" key="3">
    <source>
        <dbReference type="ARBA" id="ARBA00023163"/>
    </source>
</evidence>
<evidence type="ECO:0000256" key="2">
    <source>
        <dbReference type="ARBA" id="ARBA00023125"/>
    </source>
</evidence>
<accession>A0ABX6YJD6</accession>
<dbReference type="PROSITE" id="PS50977">
    <property type="entry name" value="HTH_TETR_2"/>
    <property type="match status" value="1"/>
</dbReference>
<keyword evidence="2 4" id="KW-0238">DNA-binding</keyword>
<organism evidence="6 7">
    <name type="scientific">Paramicrobacterium chengjingii</name>
    <dbReference type="NCBI Taxonomy" id="2769067"/>
    <lineage>
        <taxon>Bacteria</taxon>
        <taxon>Bacillati</taxon>
        <taxon>Actinomycetota</taxon>
        <taxon>Actinomycetes</taxon>
        <taxon>Micrococcales</taxon>
        <taxon>Microbacteriaceae</taxon>
        <taxon>Paramicrobacterium</taxon>
    </lineage>
</organism>
<keyword evidence="3" id="KW-0804">Transcription</keyword>
<dbReference type="Pfam" id="PF00440">
    <property type="entry name" value="TetR_N"/>
    <property type="match status" value="1"/>
</dbReference>
<dbReference type="PANTHER" id="PTHR30055:SF234">
    <property type="entry name" value="HTH-TYPE TRANSCRIPTIONAL REGULATOR BETI"/>
    <property type="match status" value="1"/>
</dbReference>
<dbReference type="RefSeq" id="WP_166985192.1">
    <property type="nucleotide sequence ID" value="NZ_CP061169.1"/>
</dbReference>
<protein>
    <submittedName>
        <fullName evidence="6">TetR family transcriptional regulator</fullName>
    </submittedName>
</protein>
<evidence type="ECO:0000313" key="7">
    <source>
        <dbReference type="Proteomes" id="UP000662814"/>
    </source>
</evidence>
<proteinExistence type="predicted"/>
<evidence type="ECO:0000313" key="6">
    <source>
        <dbReference type="EMBL" id="QPZ38908.1"/>
    </source>
</evidence>
<keyword evidence="1" id="KW-0805">Transcription regulation</keyword>
<dbReference type="SUPFAM" id="SSF46689">
    <property type="entry name" value="Homeodomain-like"/>
    <property type="match status" value="1"/>
</dbReference>
<evidence type="ECO:0000256" key="4">
    <source>
        <dbReference type="PROSITE-ProRule" id="PRU00335"/>
    </source>
</evidence>
<feature type="domain" description="HTH tetR-type" evidence="5">
    <location>
        <begin position="12"/>
        <end position="72"/>
    </location>
</feature>
<sequence>MSTQRRARIPLAVRREQILAAALVEFGHKGLHGGSTVAIARDIDISHPNLFRIYPTKHELFVAVLKHVFERVEARMLSVGESAEENPLDAMSDAWGVLMQERDLMFMILQGYAASDDDNIRDIMREWTREVFERVEVLPGVGEDGAHDFIAQGMFYMAAAAMDLPARGDAWAARFLASGA</sequence>
<reference evidence="6 7" key="1">
    <citation type="submission" date="2020-12" db="EMBL/GenBank/DDBJ databases">
        <title>Microbacterium sp. HY060.</title>
        <authorList>
            <person name="Zhou J."/>
        </authorList>
    </citation>
    <scope>NUCLEOTIDE SEQUENCE [LARGE SCALE GENOMIC DNA]</scope>
    <source>
        <strain evidence="6 7">HY60</strain>
    </source>
</reference>
<dbReference type="InterPro" id="IPR001647">
    <property type="entry name" value="HTH_TetR"/>
</dbReference>
<name>A0ABX6YJD6_9MICO</name>
<dbReference type="PANTHER" id="PTHR30055">
    <property type="entry name" value="HTH-TYPE TRANSCRIPTIONAL REGULATOR RUTR"/>
    <property type="match status" value="1"/>
</dbReference>
<dbReference type="Gene3D" id="1.10.357.10">
    <property type="entry name" value="Tetracycline Repressor, domain 2"/>
    <property type="match status" value="1"/>
</dbReference>
<dbReference type="InterPro" id="IPR009057">
    <property type="entry name" value="Homeodomain-like_sf"/>
</dbReference>
<evidence type="ECO:0000259" key="5">
    <source>
        <dbReference type="PROSITE" id="PS50977"/>
    </source>
</evidence>
<feature type="DNA-binding region" description="H-T-H motif" evidence="4">
    <location>
        <begin position="35"/>
        <end position="54"/>
    </location>
</feature>
<gene>
    <name evidence="6" type="ORF">HCR76_02050</name>
</gene>
<keyword evidence="7" id="KW-1185">Reference proteome</keyword>
<evidence type="ECO:0000256" key="1">
    <source>
        <dbReference type="ARBA" id="ARBA00023015"/>
    </source>
</evidence>